<evidence type="ECO:0000256" key="3">
    <source>
        <dbReference type="ARBA" id="ARBA00023204"/>
    </source>
</evidence>
<dbReference type="SUPFAM" id="SSF54236">
    <property type="entry name" value="Ubiquitin-like"/>
    <property type="match status" value="1"/>
</dbReference>
<accession>A0A6B2L907</accession>
<dbReference type="GO" id="GO:0031593">
    <property type="term" value="F:polyubiquitin modification-dependent protein binding"/>
    <property type="evidence" value="ECO:0007669"/>
    <property type="project" value="UniProtKB-UniRule"/>
</dbReference>
<evidence type="ECO:0000256" key="5">
    <source>
        <dbReference type="RuleBase" id="RU367049"/>
    </source>
</evidence>
<proteinExistence type="inferred from homology"/>
<dbReference type="SUPFAM" id="SSF46934">
    <property type="entry name" value="UBA-like"/>
    <property type="match status" value="2"/>
</dbReference>
<keyword evidence="2 5" id="KW-0227">DNA damage</keyword>
<dbReference type="InterPro" id="IPR036353">
    <property type="entry name" value="XPC-bd_sf"/>
</dbReference>
<evidence type="ECO:0000256" key="4">
    <source>
        <dbReference type="ARBA" id="ARBA00023242"/>
    </source>
</evidence>
<dbReference type="InterPro" id="IPR015360">
    <property type="entry name" value="XPC-bd"/>
</dbReference>
<dbReference type="AlphaFoldDB" id="A0A6B2L907"/>
<dbReference type="Pfam" id="PF09280">
    <property type="entry name" value="XPC-binding"/>
    <property type="match status" value="1"/>
</dbReference>
<evidence type="ECO:0000256" key="6">
    <source>
        <dbReference type="SAM" id="MobiDB-lite"/>
    </source>
</evidence>
<dbReference type="InterPro" id="IPR009060">
    <property type="entry name" value="UBA-like_sf"/>
</dbReference>
<evidence type="ECO:0000259" key="8">
    <source>
        <dbReference type="PROSITE" id="PS50053"/>
    </source>
</evidence>
<dbReference type="SMART" id="SM00213">
    <property type="entry name" value="UBQ"/>
    <property type="match status" value="1"/>
</dbReference>
<dbReference type="NCBIfam" id="TIGR00601">
    <property type="entry name" value="rad23"/>
    <property type="match status" value="1"/>
</dbReference>
<dbReference type="InterPro" id="IPR015940">
    <property type="entry name" value="UBA"/>
</dbReference>
<dbReference type="GO" id="GO:0006289">
    <property type="term" value="P:nucleotide-excision repair"/>
    <property type="evidence" value="ECO:0007669"/>
    <property type="project" value="UniProtKB-UniRule"/>
</dbReference>
<dbReference type="SUPFAM" id="SSF101238">
    <property type="entry name" value="XPC-binding domain"/>
    <property type="match status" value="1"/>
</dbReference>
<keyword evidence="5" id="KW-0963">Cytoplasm</keyword>
<sequence length="339" mass="36697">MKITIKTVRNEKFELEVEPNFTIDKVKELLESKYRFEKSSQTLIFQGKVLLAEKMIEELKIGAEDFFVLMVKSKKPAEPSSASTATSTTAPPTTTPAPSTTAPTTTTVVPGDNKVADALLVGSELDKAINNIVDMGFPKDQVVAAMRASFNNPARAIEYLTSGLPPQVQAPPPVTPANASTPAQPRAPVQSTPTPARTGGGSGVFDGLRQHPQFPQLCLHAQQGGEEALKQILTYFAEVSPPLVQLIGQHQEEFIQLLNTPVQVINRTPGGPVPTPTQAPTGPGVIRVQVTPEDERVINGLVNMGFDRNRVLEAYFLFDKDEQMTANFLLNNPDGDMGQ</sequence>
<dbReference type="PANTHER" id="PTHR10621">
    <property type="entry name" value="UV EXCISION REPAIR PROTEIN RAD23"/>
    <property type="match status" value="1"/>
</dbReference>
<dbReference type="CDD" id="cd14280">
    <property type="entry name" value="UBA1_Rad23_like"/>
    <property type="match status" value="1"/>
</dbReference>
<dbReference type="Gene3D" id="1.10.10.540">
    <property type="entry name" value="XPC-binding domain"/>
    <property type="match status" value="1"/>
</dbReference>
<dbReference type="SMART" id="SM00165">
    <property type="entry name" value="UBA"/>
    <property type="match status" value="2"/>
</dbReference>
<feature type="region of interest" description="Disordered" evidence="6">
    <location>
        <begin position="77"/>
        <end position="110"/>
    </location>
</feature>
<dbReference type="GO" id="GO:0043130">
    <property type="term" value="F:ubiquitin binding"/>
    <property type="evidence" value="ECO:0007669"/>
    <property type="project" value="UniProtKB-UniRule"/>
</dbReference>
<dbReference type="GO" id="GO:0003684">
    <property type="term" value="F:damaged DNA binding"/>
    <property type="evidence" value="ECO:0007669"/>
    <property type="project" value="UniProtKB-UniRule"/>
</dbReference>
<evidence type="ECO:0000256" key="2">
    <source>
        <dbReference type="ARBA" id="ARBA00022763"/>
    </source>
</evidence>
<reference evidence="9" key="1">
    <citation type="journal article" date="2020" name="J. Eukaryot. Microbiol.">
        <title>De novo Sequencing, Assembly and Annotation of the Transcriptome for the Free-Living Testate Amoeba Arcella intermedia.</title>
        <authorList>
            <person name="Ribeiro G.M."/>
            <person name="Porfirio-Sousa A.L."/>
            <person name="Maurer-Alcala X.X."/>
            <person name="Katz L.A."/>
            <person name="Lahr D.J.G."/>
        </authorList>
    </citation>
    <scope>NUCLEOTIDE SEQUENCE</scope>
</reference>
<evidence type="ECO:0000259" key="7">
    <source>
        <dbReference type="PROSITE" id="PS50030"/>
    </source>
</evidence>
<feature type="region of interest" description="Disordered" evidence="6">
    <location>
        <begin position="167"/>
        <end position="204"/>
    </location>
</feature>
<dbReference type="EMBL" id="GIBP01004530">
    <property type="protein sequence ID" value="NDV33499.1"/>
    <property type="molecule type" value="Transcribed_RNA"/>
</dbReference>
<feature type="domain" description="Ubiquitin-like" evidence="8">
    <location>
        <begin position="1"/>
        <end position="76"/>
    </location>
</feature>
<evidence type="ECO:0000256" key="1">
    <source>
        <dbReference type="ARBA" id="ARBA00022737"/>
    </source>
</evidence>
<dbReference type="GO" id="GO:0070628">
    <property type="term" value="F:proteasome binding"/>
    <property type="evidence" value="ECO:0007669"/>
    <property type="project" value="TreeGrafter"/>
</dbReference>
<dbReference type="Pfam" id="PF00627">
    <property type="entry name" value="UBA"/>
    <property type="match status" value="2"/>
</dbReference>
<dbReference type="Gene3D" id="3.10.20.90">
    <property type="entry name" value="Phosphatidylinositol 3-kinase Catalytic Subunit, Chain A, domain 1"/>
    <property type="match status" value="1"/>
</dbReference>
<feature type="domain" description="UBA" evidence="7">
    <location>
        <begin position="292"/>
        <end position="332"/>
    </location>
</feature>
<dbReference type="CDD" id="cd01805">
    <property type="entry name" value="Ubl_Rad23"/>
    <property type="match status" value="1"/>
</dbReference>
<organism evidence="9">
    <name type="scientific">Arcella intermedia</name>
    <dbReference type="NCBI Taxonomy" id="1963864"/>
    <lineage>
        <taxon>Eukaryota</taxon>
        <taxon>Amoebozoa</taxon>
        <taxon>Tubulinea</taxon>
        <taxon>Elardia</taxon>
        <taxon>Arcellinida</taxon>
        <taxon>Sphaerothecina</taxon>
        <taxon>Arcellidae</taxon>
        <taxon>Arcella</taxon>
    </lineage>
</organism>
<dbReference type="PROSITE" id="PS50053">
    <property type="entry name" value="UBIQUITIN_2"/>
    <property type="match status" value="1"/>
</dbReference>
<dbReference type="FunFam" id="1.10.8.10:FF:000003">
    <property type="entry name" value="UV excision repair protein RAD23 homolog"/>
    <property type="match status" value="1"/>
</dbReference>
<feature type="compositionally biased region" description="Polar residues" evidence="6">
    <location>
        <begin position="178"/>
        <end position="195"/>
    </location>
</feature>
<feature type="compositionally biased region" description="Low complexity" evidence="6">
    <location>
        <begin position="79"/>
        <end position="107"/>
    </location>
</feature>
<dbReference type="InterPro" id="IPR029071">
    <property type="entry name" value="Ubiquitin-like_domsf"/>
</dbReference>
<dbReference type="InterPro" id="IPR004806">
    <property type="entry name" value="Rad23"/>
</dbReference>
<evidence type="ECO:0000313" key="9">
    <source>
        <dbReference type="EMBL" id="NDV33499.1"/>
    </source>
</evidence>
<keyword evidence="1" id="KW-0677">Repeat</keyword>
<dbReference type="Pfam" id="PF00240">
    <property type="entry name" value="ubiquitin"/>
    <property type="match status" value="1"/>
</dbReference>
<dbReference type="GO" id="GO:0043161">
    <property type="term" value="P:proteasome-mediated ubiquitin-dependent protein catabolic process"/>
    <property type="evidence" value="ECO:0007669"/>
    <property type="project" value="UniProtKB-UniRule"/>
</dbReference>
<dbReference type="PANTHER" id="PTHR10621:SF0">
    <property type="entry name" value="UV EXCISION REPAIR PROTEIN RAD23"/>
    <property type="match status" value="1"/>
</dbReference>
<comment type="function">
    <text evidence="5">Multiubiquitin chain receptor involved in modulation of proteasomal degradation. Involved in nucleotide excision repair.</text>
</comment>
<comment type="subcellular location">
    <subcellularLocation>
        <location evidence="5">Nucleus</location>
    </subcellularLocation>
    <subcellularLocation>
        <location evidence="5">Cytoplasm</location>
    </subcellularLocation>
</comment>
<dbReference type="InterPro" id="IPR000626">
    <property type="entry name" value="Ubiquitin-like_dom"/>
</dbReference>
<name>A0A6B2L907_9EUKA</name>
<dbReference type="GO" id="GO:0005829">
    <property type="term" value="C:cytosol"/>
    <property type="evidence" value="ECO:0007669"/>
    <property type="project" value="TreeGrafter"/>
</dbReference>
<keyword evidence="3 5" id="KW-0234">DNA repair</keyword>
<dbReference type="PROSITE" id="PS50030">
    <property type="entry name" value="UBA"/>
    <property type="match status" value="2"/>
</dbReference>
<comment type="similarity">
    <text evidence="5">Belongs to the RAD23 family.</text>
</comment>
<dbReference type="GO" id="GO:0005654">
    <property type="term" value="C:nucleoplasm"/>
    <property type="evidence" value="ECO:0007669"/>
    <property type="project" value="TreeGrafter"/>
</dbReference>
<dbReference type="FunFam" id="1.10.8.10:FF:000002">
    <property type="entry name" value="UV excision repair protein RAD23 homolog"/>
    <property type="match status" value="1"/>
</dbReference>
<dbReference type="CDD" id="cd14281">
    <property type="entry name" value="UBA2_Rad23_like"/>
    <property type="match status" value="1"/>
</dbReference>
<feature type="domain" description="UBA" evidence="7">
    <location>
        <begin position="123"/>
        <end position="163"/>
    </location>
</feature>
<keyword evidence="4 5" id="KW-0539">Nucleus</keyword>
<dbReference type="PRINTS" id="PR01839">
    <property type="entry name" value="RAD23PROTEIN"/>
</dbReference>
<protein>
    <recommendedName>
        <fullName evidence="5">UV excision repair protein RAD23</fullName>
    </recommendedName>
</protein>
<dbReference type="Gene3D" id="1.10.8.10">
    <property type="entry name" value="DNA helicase RuvA subunit, C-terminal domain"/>
    <property type="match status" value="2"/>
</dbReference>